<proteinExistence type="predicted"/>
<protein>
    <submittedName>
        <fullName evidence="2">Uncharacterized protein FLAS10H9.35</fullName>
    </submittedName>
</protein>
<gene>
    <name evidence="2" type="primary">FLAS10H9.35</name>
</gene>
<accession>A7U0W3</accession>
<dbReference type="EMBL" id="EF558548">
    <property type="protein sequence ID" value="ABT17394.1"/>
    <property type="molecule type" value="Genomic_DNA"/>
</dbReference>
<reference evidence="2" key="1">
    <citation type="journal article" date="2007" name="BMC Evol. Biol.">
        <title>Evolution of rhodopsin ion pumps in haloarchaea.</title>
        <authorList>
            <person name="Sharma A.K."/>
            <person name="Walsh D.A."/>
            <person name="Bapteste E."/>
            <person name="Rodriguez-Valera F."/>
            <person name="Ford Doolittle W."/>
            <person name="Papke R.T."/>
        </authorList>
    </citation>
    <scope>NUCLEOTIDE SEQUENCE</scope>
</reference>
<evidence type="ECO:0000313" key="2">
    <source>
        <dbReference type="EMBL" id="ABT17394.1"/>
    </source>
</evidence>
<sequence>MGDSSAEPPVSPYARDTAPGPHPGERATCELCQRTRRCFEAYGFVACEGCQHELLPEGGVL</sequence>
<evidence type="ECO:0000256" key="1">
    <source>
        <dbReference type="SAM" id="MobiDB-lite"/>
    </source>
</evidence>
<feature type="region of interest" description="Disordered" evidence="1">
    <location>
        <begin position="1"/>
        <end position="25"/>
    </location>
</feature>
<name>A7U0W3_9EURY</name>
<organism evidence="2">
    <name type="scientific">uncultured haloarchaeon FLAS10H9</name>
    <dbReference type="NCBI Taxonomy" id="447098"/>
    <lineage>
        <taxon>Archaea</taxon>
        <taxon>Methanobacteriati</taxon>
        <taxon>Methanobacteriota</taxon>
        <taxon>Stenosarchaea group</taxon>
        <taxon>Halobacteria</taxon>
        <taxon>Halobacteriales</taxon>
        <taxon>Halobacteriaceae</taxon>
        <taxon>environmental samples</taxon>
    </lineage>
</organism>
<dbReference type="AlphaFoldDB" id="A7U0W3"/>